<dbReference type="CDD" id="cd02094">
    <property type="entry name" value="P-type_ATPase_Cu-like"/>
    <property type="match status" value="1"/>
</dbReference>
<dbReference type="FunFam" id="3.30.70.100:FF:000005">
    <property type="entry name" value="Copper-exporting P-type ATPase A"/>
    <property type="match status" value="1"/>
</dbReference>
<dbReference type="InterPro" id="IPR018303">
    <property type="entry name" value="ATPase_P-typ_P_site"/>
</dbReference>
<comment type="similarity">
    <text evidence="2 17">Belongs to the cation transport ATPase (P-type) (TC 3.A.3) family. Type IB subfamily.</text>
</comment>
<dbReference type="GO" id="GO:0055070">
    <property type="term" value="P:copper ion homeostasis"/>
    <property type="evidence" value="ECO:0007669"/>
    <property type="project" value="TreeGrafter"/>
</dbReference>
<dbReference type="SUPFAM" id="SSF81653">
    <property type="entry name" value="Calcium ATPase, transduction domain A"/>
    <property type="match status" value="1"/>
</dbReference>
<dbReference type="InterPro" id="IPR036163">
    <property type="entry name" value="HMA_dom_sf"/>
</dbReference>
<dbReference type="PROSITE" id="PS00154">
    <property type="entry name" value="ATPASE_E1_E2"/>
    <property type="match status" value="1"/>
</dbReference>
<comment type="catalytic activity">
    <reaction evidence="16">
        <text>Cu(+)(in) + ATP + H2O = Cu(+)(out) + ADP + phosphate + H(+)</text>
        <dbReference type="Rhea" id="RHEA:25792"/>
        <dbReference type="ChEBI" id="CHEBI:15377"/>
        <dbReference type="ChEBI" id="CHEBI:15378"/>
        <dbReference type="ChEBI" id="CHEBI:30616"/>
        <dbReference type="ChEBI" id="CHEBI:43474"/>
        <dbReference type="ChEBI" id="CHEBI:49552"/>
        <dbReference type="ChEBI" id="CHEBI:456216"/>
        <dbReference type="EC" id="7.2.2.8"/>
    </reaction>
</comment>
<dbReference type="GO" id="GO:0016887">
    <property type="term" value="F:ATP hydrolysis activity"/>
    <property type="evidence" value="ECO:0007669"/>
    <property type="project" value="InterPro"/>
</dbReference>
<dbReference type="SFLD" id="SFLDG00002">
    <property type="entry name" value="C1.7:_P-type_atpase_like"/>
    <property type="match status" value="1"/>
</dbReference>
<dbReference type="SFLD" id="SFLDS00003">
    <property type="entry name" value="Haloacid_Dehalogenase"/>
    <property type="match status" value="1"/>
</dbReference>
<evidence type="ECO:0000256" key="8">
    <source>
        <dbReference type="ARBA" id="ARBA00022741"/>
    </source>
</evidence>
<name>A0A9W5RF44_9ACTO</name>
<dbReference type="InterPro" id="IPR036412">
    <property type="entry name" value="HAD-like_sf"/>
</dbReference>
<dbReference type="PRINTS" id="PR00119">
    <property type="entry name" value="CATATPASE"/>
</dbReference>
<dbReference type="Gene3D" id="3.40.50.1000">
    <property type="entry name" value="HAD superfamily/HAD-like"/>
    <property type="match status" value="2"/>
</dbReference>
<dbReference type="EC" id="7.2.2.8" evidence="3"/>
<evidence type="ECO:0000256" key="16">
    <source>
        <dbReference type="ARBA" id="ARBA00049289"/>
    </source>
</evidence>
<dbReference type="Pfam" id="PF00122">
    <property type="entry name" value="E1-E2_ATPase"/>
    <property type="match status" value="1"/>
</dbReference>
<dbReference type="Gene3D" id="3.30.70.100">
    <property type="match status" value="1"/>
</dbReference>
<dbReference type="SUPFAM" id="SSF81665">
    <property type="entry name" value="Calcium ATPase, transmembrane domain M"/>
    <property type="match status" value="1"/>
</dbReference>
<comment type="caution">
    <text evidence="19">The sequence shown here is derived from an EMBL/GenBank/DDBJ whole genome shotgun (WGS) entry which is preliminary data.</text>
</comment>
<dbReference type="Gene3D" id="2.70.150.10">
    <property type="entry name" value="Calcium-transporting ATPase, cytoplasmic transduction domain A"/>
    <property type="match status" value="1"/>
</dbReference>
<dbReference type="Pfam" id="PF00702">
    <property type="entry name" value="Hydrolase"/>
    <property type="match status" value="1"/>
</dbReference>
<proteinExistence type="inferred from homology"/>
<keyword evidence="11" id="KW-1278">Translocase</keyword>
<dbReference type="AlphaFoldDB" id="A0A9W5RF44"/>
<keyword evidence="14" id="KW-0406">Ion transport</keyword>
<protein>
    <recommendedName>
        <fullName evidence="3">P-type Cu(+) transporter</fullName>
        <ecNumber evidence="3">7.2.2.8</ecNumber>
    </recommendedName>
</protein>
<evidence type="ECO:0000256" key="5">
    <source>
        <dbReference type="ARBA" id="ARBA00022475"/>
    </source>
</evidence>
<dbReference type="SFLD" id="SFLDF00027">
    <property type="entry name" value="p-type_atpase"/>
    <property type="match status" value="1"/>
</dbReference>
<evidence type="ECO:0000313" key="20">
    <source>
        <dbReference type="Proteomes" id="UP000014387"/>
    </source>
</evidence>
<dbReference type="InterPro" id="IPR044492">
    <property type="entry name" value="P_typ_ATPase_HD_dom"/>
</dbReference>
<evidence type="ECO:0000259" key="18">
    <source>
        <dbReference type="PROSITE" id="PS50846"/>
    </source>
</evidence>
<evidence type="ECO:0000256" key="12">
    <source>
        <dbReference type="ARBA" id="ARBA00022989"/>
    </source>
</evidence>
<feature type="transmembrane region" description="Helical" evidence="17">
    <location>
        <begin position="133"/>
        <end position="151"/>
    </location>
</feature>
<evidence type="ECO:0000256" key="4">
    <source>
        <dbReference type="ARBA" id="ARBA00022448"/>
    </source>
</evidence>
<evidence type="ECO:0000256" key="3">
    <source>
        <dbReference type="ARBA" id="ARBA00012517"/>
    </source>
</evidence>
<dbReference type="Proteomes" id="UP000014387">
    <property type="component" value="Unassembled WGS sequence"/>
</dbReference>
<dbReference type="PROSITE" id="PS50846">
    <property type="entry name" value="HMA_2"/>
    <property type="match status" value="1"/>
</dbReference>
<evidence type="ECO:0000256" key="1">
    <source>
        <dbReference type="ARBA" id="ARBA00004651"/>
    </source>
</evidence>
<dbReference type="InterPro" id="IPR017969">
    <property type="entry name" value="Heavy-metal-associated_CS"/>
</dbReference>
<keyword evidence="9" id="KW-0187">Copper transport</keyword>
<comment type="subcellular location">
    <subcellularLocation>
        <location evidence="1">Cell membrane</location>
        <topology evidence="1">Multi-pass membrane protein</topology>
    </subcellularLocation>
</comment>
<dbReference type="GO" id="GO:0005507">
    <property type="term" value="F:copper ion binding"/>
    <property type="evidence" value="ECO:0007669"/>
    <property type="project" value="TreeGrafter"/>
</dbReference>
<dbReference type="PROSITE" id="PS01047">
    <property type="entry name" value="HMA_1"/>
    <property type="match status" value="1"/>
</dbReference>
<keyword evidence="12 17" id="KW-1133">Transmembrane helix</keyword>
<evidence type="ECO:0000256" key="6">
    <source>
        <dbReference type="ARBA" id="ARBA00022692"/>
    </source>
</evidence>
<dbReference type="InterPro" id="IPR023214">
    <property type="entry name" value="HAD_sf"/>
</dbReference>
<keyword evidence="15 17" id="KW-0472">Membrane</keyword>
<dbReference type="FunFam" id="2.70.150.10:FF:000020">
    <property type="entry name" value="Copper-exporting P-type ATPase A"/>
    <property type="match status" value="1"/>
</dbReference>
<keyword evidence="13" id="KW-0186">Copper</keyword>
<keyword evidence="5 17" id="KW-1003">Cell membrane</keyword>
<keyword evidence="4" id="KW-0813">Transport</keyword>
<sequence length="789" mass="81652">MTPSPPPAKTPQVGEATRERAEDLKKRLIVAAVFATPVMVLSMVPALQFPGWQWAVAALSVPVVVWAAWPFHVAAAKAARHGSSTMDTLVSMGVIASTLWSLWALFFGGAGHIGMTMNMSFMPRHASTNHAEIYFEAATMVVTFLLAGRYAEARSRYRAGDALRSLLELGAKSANRVKPEGGIEVVPVDTLRVGDKIVVKPGQKIPVDGTIDTGHATLDTSLLTGESIPVHVGPGDVVTGATINTDGQLTITATRVGAETTLARIGQMVTAAQAGKAPVQRLADRVSAVFVPVVIAVAVLTLIGWLIFGPGVQPAFTAAVAVLVIACPCALGLATPTALLVGSGRAAQLGIVIKGPEILESTREIDTMVLDKTGTVTKAKMHVTSHFGPDEVLRLAASVEAGSSHPVATAITKAFATDVQAEGFVNHAGSGVSATVGGKRVFVGSPAWIQKVGFSLEKVQEAITAAQQSGTTVSVVATTDLDNVILGEEHEVALTDTEDSAAGKWAVDLSVGGMTCASCVNRVERKLGKIPGVSAQVNLATEAAHVVLDDAAITNEQLIETIEKAGYTASLTGRTQIPGGGVGHALVTTTGWQEARVSGGFGAAVIAVADEVKETSAEAISQLRDLDIEPVLLTGDNENAANQVAQEVGITRVYANVLPDEKRDIVARLQAEGHNVAMVGDGVNDAAALAQAGVQGLGMAMGSGTEVAIEAADITLVGSDLRSAATAIKISRQTLRIIKQNLFWAFAYNVAAIPLAIAGLLNPMIAGAAMAASSVIVVSNSLRLRSAEK</sequence>
<evidence type="ECO:0000256" key="13">
    <source>
        <dbReference type="ARBA" id="ARBA00023008"/>
    </source>
</evidence>
<dbReference type="SUPFAM" id="SSF56784">
    <property type="entry name" value="HAD-like"/>
    <property type="match status" value="1"/>
</dbReference>
<evidence type="ECO:0000256" key="2">
    <source>
        <dbReference type="ARBA" id="ARBA00006024"/>
    </source>
</evidence>
<feature type="transmembrane region" description="Helical" evidence="17">
    <location>
        <begin position="54"/>
        <end position="76"/>
    </location>
</feature>
<dbReference type="InterPro" id="IPR023299">
    <property type="entry name" value="ATPase_P-typ_cyto_dom_N"/>
</dbReference>
<gene>
    <name evidence="19" type="ORF">HMPREF9238_01040</name>
</gene>
<dbReference type="SUPFAM" id="SSF81660">
    <property type="entry name" value="Metal cation-transporting ATPase, ATP-binding domain N"/>
    <property type="match status" value="1"/>
</dbReference>
<feature type="transmembrane region" description="Helical" evidence="17">
    <location>
        <begin position="741"/>
        <end position="758"/>
    </location>
</feature>
<keyword evidence="6 17" id="KW-0812">Transmembrane</keyword>
<feature type="transmembrane region" description="Helical" evidence="17">
    <location>
        <begin position="88"/>
        <end position="113"/>
    </location>
</feature>
<dbReference type="GO" id="GO:0005524">
    <property type="term" value="F:ATP binding"/>
    <property type="evidence" value="ECO:0007669"/>
    <property type="project" value="UniProtKB-UniRule"/>
</dbReference>
<dbReference type="InterPro" id="IPR006121">
    <property type="entry name" value="HMA_dom"/>
</dbReference>
<dbReference type="Gene3D" id="3.40.1110.10">
    <property type="entry name" value="Calcium-transporting ATPase, cytoplasmic domain N"/>
    <property type="match status" value="1"/>
</dbReference>
<dbReference type="GO" id="GO:0140581">
    <property type="term" value="F:P-type monovalent copper transporter activity"/>
    <property type="evidence" value="ECO:0007669"/>
    <property type="project" value="UniProtKB-EC"/>
</dbReference>
<feature type="transmembrane region" description="Helical" evidence="17">
    <location>
        <begin position="314"/>
        <end position="341"/>
    </location>
</feature>
<keyword evidence="8 17" id="KW-0547">Nucleotide-binding</keyword>
<dbReference type="GO" id="GO:0005886">
    <property type="term" value="C:plasma membrane"/>
    <property type="evidence" value="ECO:0007669"/>
    <property type="project" value="UniProtKB-SubCell"/>
</dbReference>
<evidence type="ECO:0000256" key="10">
    <source>
        <dbReference type="ARBA" id="ARBA00022840"/>
    </source>
</evidence>
<dbReference type="NCBIfam" id="TIGR01525">
    <property type="entry name" value="ATPase-IB_hvy"/>
    <property type="match status" value="1"/>
</dbReference>
<evidence type="ECO:0000256" key="15">
    <source>
        <dbReference type="ARBA" id="ARBA00023136"/>
    </source>
</evidence>
<keyword evidence="10 17" id="KW-0067">ATP-binding</keyword>
<dbReference type="PANTHER" id="PTHR43520">
    <property type="entry name" value="ATP7, ISOFORM B"/>
    <property type="match status" value="1"/>
</dbReference>
<dbReference type="RefSeq" id="WP_016444383.1">
    <property type="nucleotide sequence ID" value="NZ_KE150266.1"/>
</dbReference>
<dbReference type="CDD" id="cd00371">
    <property type="entry name" value="HMA"/>
    <property type="match status" value="1"/>
</dbReference>
<dbReference type="GO" id="GO:0043682">
    <property type="term" value="F:P-type divalent copper transporter activity"/>
    <property type="evidence" value="ECO:0007669"/>
    <property type="project" value="TreeGrafter"/>
</dbReference>
<dbReference type="PANTHER" id="PTHR43520:SF8">
    <property type="entry name" value="P-TYPE CU(+) TRANSPORTER"/>
    <property type="match status" value="1"/>
</dbReference>
<evidence type="ECO:0000256" key="9">
    <source>
        <dbReference type="ARBA" id="ARBA00022796"/>
    </source>
</evidence>
<evidence type="ECO:0000256" key="11">
    <source>
        <dbReference type="ARBA" id="ARBA00022967"/>
    </source>
</evidence>
<organism evidence="19 20">
    <name type="scientific">Gleimia europaea ACS-120-V-Col10b</name>
    <dbReference type="NCBI Taxonomy" id="883069"/>
    <lineage>
        <taxon>Bacteria</taxon>
        <taxon>Bacillati</taxon>
        <taxon>Actinomycetota</taxon>
        <taxon>Actinomycetes</taxon>
        <taxon>Actinomycetales</taxon>
        <taxon>Actinomycetaceae</taxon>
        <taxon>Gleimia</taxon>
    </lineage>
</organism>
<dbReference type="NCBIfam" id="TIGR01494">
    <property type="entry name" value="ATPase_P-type"/>
    <property type="match status" value="2"/>
</dbReference>
<evidence type="ECO:0000256" key="17">
    <source>
        <dbReference type="RuleBase" id="RU362081"/>
    </source>
</evidence>
<dbReference type="InterPro" id="IPR059000">
    <property type="entry name" value="ATPase_P-type_domA"/>
</dbReference>
<dbReference type="OrthoDB" id="7059309at2"/>
<dbReference type="Pfam" id="PF00403">
    <property type="entry name" value="HMA"/>
    <property type="match status" value="1"/>
</dbReference>
<keyword evidence="7 17" id="KW-0479">Metal-binding</keyword>
<dbReference type="SUPFAM" id="SSF55008">
    <property type="entry name" value="HMA, heavy metal-associated domain"/>
    <property type="match status" value="1"/>
</dbReference>
<keyword evidence="20" id="KW-1185">Reference proteome</keyword>
<dbReference type="InterPro" id="IPR008250">
    <property type="entry name" value="ATPase_P-typ_transduc_dom_A_sf"/>
</dbReference>
<feature type="transmembrane region" description="Helical" evidence="17">
    <location>
        <begin position="286"/>
        <end position="308"/>
    </location>
</feature>
<feature type="transmembrane region" description="Helical" evidence="17">
    <location>
        <begin position="28"/>
        <end position="48"/>
    </location>
</feature>
<evidence type="ECO:0000256" key="7">
    <source>
        <dbReference type="ARBA" id="ARBA00022723"/>
    </source>
</evidence>
<feature type="transmembrane region" description="Helical" evidence="17">
    <location>
        <begin position="764"/>
        <end position="782"/>
    </location>
</feature>
<evidence type="ECO:0000256" key="14">
    <source>
        <dbReference type="ARBA" id="ARBA00023065"/>
    </source>
</evidence>
<accession>A0A9W5RF44</accession>
<evidence type="ECO:0000313" key="19">
    <source>
        <dbReference type="EMBL" id="EPD31272.1"/>
    </source>
</evidence>
<dbReference type="InterPro" id="IPR001757">
    <property type="entry name" value="P_typ_ATPase"/>
</dbReference>
<reference evidence="19 20" key="1">
    <citation type="submission" date="2013-05" db="EMBL/GenBank/DDBJ databases">
        <title>The Genome Sequence of Actinomyces europaeus ACS-120-V-COL10B.</title>
        <authorList>
            <consortium name="The Broad Institute Genomics Platform"/>
            <person name="Earl A."/>
            <person name="Ward D."/>
            <person name="Feldgarden M."/>
            <person name="Gevers D."/>
            <person name="Saerens B."/>
            <person name="Vaneechoutte M."/>
            <person name="Walker B."/>
            <person name="Young S."/>
            <person name="Zeng Q."/>
            <person name="Gargeya S."/>
            <person name="Fitzgerald M."/>
            <person name="Haas B."/>
            <person name="Abouelleil A."/>
            <person name="Allen A.W."/>
            <person name="Alvarado L."/>
            <person name="Arachchi H.M."/>
            <person name="Berlin A.M."/>
            <person name="Chapman S.B."/>
            <person name="Gainer-Dewar J."/>
            <person name="Goldberg J."/>
            <person name="Griggs A."/>
            <person name="Gujja S."/>
            <person name="Hansen M."/>
            <person name="Howarth C."/>
            <person name="Imamovic A."/>
            <person name="Ireland A."/>
            <person name="Larimer J."/>
            <person name="McCowan C."/>
            <person name="Murphy C."/>
            <person name="Pearson M."/>
            <person name="Poon T.W."/>
            <person name="Priest M."/>
            <person name="Roberts A."/>
            <person name="Saif S."/>
            <person name="Shea T."/>
            <person name="Sisk P."/>
            <person name="Sykes S."/>
            <person name="Wortman J."/>
            <person name="Nusbaum C."/>
            <person name="Birren B."/>
        </authorList>
    </citation>
    <scope>NUCLEOTIDE SEQUENCE [LARGE SCALE GENOMIC DNA]</scope>
    <source>
        <strain evidence="19 20">ACS-120-V-Col10b</strain>
    </source>
</reference>
<feature type="domain" description="HMA" evidence="18">
    <location>
        <begin position="505"/>
        <end position="570"/>
    </location>
</feature>
<dbReference type="InterPro" id="IPR027256">
    <property type="entry name" value="P-typ_ATPase_IB"/>
</dbReference>
<dbReference type="InterPro" id="IPR023298">
    <property type="entry name" value="ATPase_P-typ_TM_dom_sf"/>
</dbReference>
<dbReference type="EMBL" id="AGWN01000001">
    <property type="protein sequence ID" value="EPD31272.1"/>
    <property type="molecule type" value="Genomic_DNA"/>
</dbReference>